<dbReference type="RefSeq" id="XP_047843746.1">
    <property type="nucleotide sequence ID" value="XM_047987757.1"/>
</dbReference>
<feature type="compositionally biased region" description="Basic and acidic residues" evidence="1">
    <location>
        <begin position="192"/>
        <end position="201"/>
    </location>
</feature>
<dbReference type="AlphaFoldDB" id="A0A9Q8QII3"/>
<feature type="region of interest" description="Disordered" evidence="1">
    <location>
        <begin position="601"/>
        <end position="656"/>
    </location>
</feature>
<feature type="compositionally biased region" description="Basic and acidic residues" evidence="1">
    <location>
        <begin position="1"/>
        <end position="10"/>
    </location>
</feature>
<feature type="compositionally biased region" description="Acidic residues" evidence="1">
    <location>
        <begin position="125"/>
        <end position="134"/>
    </location>
</feature>
<dbReference type="KEGG" id="ptkz:JDV02_006369"/>
<feature type="compositionally biased region" description="Low complexity" evidence="1">
    <location>
        <begin position="62"/>
        <end position="74"/>
    </location>
</feature>
<dbReference type="GeneID" id="72068318"/>
<feature type="compositionally biased region" description="Basic and acidic residues" evidence="1">
    <location>
        <begin position="616"/>
        <end position="642"/>
    </location>
</feature>
<feature type="compositionally biased region" description="Basic and acidic residues" evidence="1">
    <location>
        <begin position="262"/>
        <end position="274"/>
    </location>
</feature>
<feature type="compositionally biased region" description="Basic and acidic residues" evidence="1">
    <location>
        <begin position="406"/>
        <end position="415"/>
    </location>
</feature>
<feature type="region of interest" description="Disordered" evidence="1">
    <location>
        <begin position="405"/>
        <end position="464"/>
    </location>
</feature>
<evidence type="ECO:0000256" key="1">
    <source>
        <dbReference type="SAM" id="MobiDB-lite"/>
    </source>
</evidence>
<feature type="compositionally biased region" description="Acidic residues" evidence="1">
    <location>
        <begin position="159"/>
        <end position="169"/>
    </location>
</feature>
<feature type="region of interest" description="Disordered" evidence="1">
    <location>
        <begin position="1"/>
        <end position="274"/>
    </location>
</feature>
<accession>A0A9Q8QII3</accession>
<feature type="compositionally biased region" description="Polar residues" evidence="1">
    <location>
        <begin position="143"/>
        <end position="153"/>
    </location>
</feature>
<organism evidence="2 3">
    <name type="scientific">Purpureocillium takamizusanense</name>
    <dbReference type="NCBI Taxonomy" id="2060973"/>
    <lineage>
        <taxon>Eukaryota</taxon>
        <taxon>Fungi</taxon>
        <taxon>Dikarya</taxon>
        <taxon>Ascomycota</taxon>
        <taxon>Pezizomycotina</taxon>
        <taxon>Sordariomycetes</taxon>
        <taxon>Hypocreomycetidae</taxon>
        <taxon>Hypocreales</taxon>
        <taxon>Ophiocordycipitaceae</taxon>
        <taxon>Purpureocillium</taxon>
    </lineage>
</organism>
<feature type="compositionally biased region" description="Basic and acidic residues" evidence="1">
    <location>
        <begin position="96"/>
        <end position="116"/>
    </location>
</feature>
<reference evidence="2" key="1">
    <citation type="submission" date="2021-11" db="EMBL/GenBank/DDBJ databases">
        <title>Purpureocillium_takamizusanense_genome.</title>
        <authorList>
            <person name="Nguyen N.-H."/>
        </authorList>
    </citation>
    <scope>NUCLEOTIDE SEQUENCE</scope>
    <source>
        <strain evidence="2">PT3</strain>
    </source>
</reference>
<protein>
    <submittedName>
        <fullName evidence="2">Uncharacterized protein</fullName>
    </submittedName>
</protein>
<feature type="compositionally biased region" description="Low complexity" evidence="1">
    <location>
        <begin position="33"/>
        <end position="55"/>
    </location>
</feature>
<dbReference type="OrthoDB" id="5235778at2759"/>
<name>A0A9Q8QII3_9HYPO</name>
<gene>
    <name evidence="2" type="ORF">JDV02_006369</name>
</gene>
<feature type="compositionally biased region" description="Polar residues" evidence="1">
    <location>
        <begin position="448"/>
        <end position="459"/>
    </location>
</feature>
<evidence type="ECO:0000313" key="3">
    <source>
        <dbReference type="Proteomes" id="UP000829364"/>
    </source>
</evidence>
<sequence length="794" mass="86463">MEEPAAEKRSVSTPAADDDDDANKSSTATNHRTASPAPSAKAAAAPDAATQAATLAEREVAAAKTAAEQQQQQQQKRRDASPQQDRPQAPTPPAEPRLHQESQEEEPEARSYERSTSKPLVESPERDDNDDNDGDERPPTGAATDSVQPNGHKSNGVAEDGEAESELSEPDSNLHSPPTAAPVADPEDEIIVEARADKEQKPQVPAPAPANEDAVMEDAQDEAAVSHYPKRKRTSLYPDLSETKMENSQTAPAAPAAPPTARDARKPRVPRETSVKAALLGSWRDSPVPEPERRHAVIGFIDVRERLRTRVQPHTTAGDPIDDYRLPPGPGGSWVTFERIVFAEHLVGLDHSQIKEYVRLVAQMQAGQSMEMSDEQLVREAIACAKANPAYENPVVAPSIAYGLELPDRGSSRPESKRRKTSTGFAAINTNSADAATPPPDSAKALTPPQSMASHQTRFSVDPLPGTRPTRILLGYWKPSSEPDPRDRHAVYGILGQNDMFRVKVVRETRDGRYVDGNFPVGAGALWIQYDEVEFEDHLKALQRSEIKEYCRVRQYQLDNGETPDQRIENETKAVFDAQARAGSGLKISSNAASFSTVASAGADGDATSRSGYGGHELRQSRRIEPRPDGRNLRHSLNENDLRSTQQRAQVSGNAAALERTNAMARRELARAEAAQVRADRHATNRERAAAAAAAADATTAAAAAAAATSVSMTNGRVLFHESDDVQRLNDVWERQETLRVKAGAEEAKFYDGVKYERKPTGPFVGKLVSQGTIINIEGDDYVEYRVLLKPSFF</sequence>
<feature type="compositionally biased region" description="Polar residues" evidence="1">
    <location>
        <begin position="643"/>
        <end position="653"/>
    </location>
</feature>
<keyword evidence="3" id="KW-1185">Reference proteome</keyword>
<evidence type="ECO:0000313" key="2">
    <source>
        <dbReference type="EMBL" id="UNI20265.1"/>
    </source>
</evidence>
<dbReference type="Proteomes" id="UP000829364">
    <property type="component" value="Chromosome 5"/>
</dbReference>
<dbReference type="EMBL" id="CP086358">
    <property type="protein sequence ID" value="UNI20265.1"/>
    <property type="molecule type" value="Genomic_DNA"/>
</dbReference>
<proteinExistence type="predicted"/>